<comment type="caution">
    <text evidence="1">The sequence shown here is derived from an EMBL/GenBank/DDBJ whole genome shotgun (WGS) entry which is preliminary data.</text>
</comment>
<gene>
    <name evidence="1" type="ORF">RI543_000037</name>
</gene>
<dbReference type="EMBL" id="JAWIZZ010000002">
    <property type="protein sequence ID" value="KAK5782484.1"/>
    <property type="molecule type" value="Genomic_DNA"/>
</dbReference>
<sequence length="125" mass="15021">MEDDLLSPENVVLLYVFWSSIDYSDYYINDLTDSNPKIYYINLDLPRSYVIQSFYYAASNVVAHVWLINTLIGSRFIQDLIAQMYHNIRKTFYFPPTVFFRDSKRNEKLKRRVKVNKRMHTAYTI</sequence>
<proteinExistence type="predicted"/>
<dbReference type="Proteomes" id="UP001306508">
    <property type="component" value="Unassembled WGS sequence"/>
</dbReference>
<organism evidence="1 2">
    <name type="scientific">Arxiozyma heterogenica</name>
    <dbReference type="NCBI Taxonomy" id="278026"/>
    <lineage>
        <taxon>Eukaryota</taxon>
        <taxon>Fungi</taxon>
        <taxon>Dikarya</taxon>
        <taxon>Ascomycota</taxon>
        <taxon>Saccharomycotina</taxon>
        <taxon>Saccharomycetes</taxon>
        <taxon>Saccharomycetales</taxon>
        <taxon>Saccharomycetaceae</taxon>
        <taxon>Arxiozyma</taxon>
    </lineage>
</organism>
<keyword evidence="2" id="KW-1185">Reference proteome</keyword>
<reference evidence="2" key="1">
    <citation type="submission" date="2023-07" db="EMBL/GenBank/DDBJ databases">
        <title>A draft genome of Kazachstania heterogenica Y-27499.</title>
        <authorList>
            <person name="Donic C."/>
            <person name="Kralova J.S."/>
            <person name="Fidel L."/>
            <person name="Ben-Dor S."/>
            <person name="Jung S."/>
        </authorList>
    </citation>
    <scope>NUCLEOTIDE SEQUENCE [LARGE SCALE GENOMIC DNA]</scope>
    <source>
        <strain evidence="2">Y27499</strain>
    </source>
</reference>
<evidence type="ECO:0000313" key="2">
    <source>
        <dbReference type="Proteomes" id="UP001306508"/>
    </source>
</evidence>
<dbReference type="AlphaFoldDB" id="A0AAN7WPJ3"/>
<name>A0AAN7WPJ3_9SACH</name>
<evidence type="ECO:0000313" key="1">
    <source>
        <dbReference type="EMBL" id="KAK5782484.1"/>
    </source>
</evidence>
<protein>
    <submittedName>
        <fullName evidence="1">Uncharacterized protein</fullName>
    </submittedName>
</protein>
<accession>A0AAN7WPJ3</accession>